<dbReference type="Proteomes" id="UP000435649">
    <property type="component" value="Unassembled WGS sequence"/>
</dbReference>
<keyword evidence="11" id="KW-1185">Reference proteome</keyword>
<dbReference type="EMBL" id="VUNS01000007">
    <property type="protein sequence ID" value="MST97029.1"/>
    <property type="molecule type" value="Genomic_DNA"/>
</dbReference>
<dbReference type="PROSITE" id="PS00659">
    <property type="entry name" value="GLYCOSYL_HYDROL_F5"/>
    <property type="match status" value="1"/>
</dbReference>
<comment type="caution">
    <text evidence="10">The sequence shown here is derived from an EMBL/GenBank/DDBJ whole genome shotgun (WGS) entry which is preliminary data.</text>
</comment>
<dbReference type="InterPro" id="IPR050386">
    <property type="entry name" value="Glycosyl_hydrolase_5"/>
</dbReference>
<keyword evidence="3" id="KW-0136">Cellulose degradation</keyword>
<organism evidence="10 11">
    <name type="scientific">Victivallis lenta</name>
    <dbReference type="NCBI Taxonomy" id="2606640"/>
    <lineage>
        <taxon>Bacteria</taxon>
        <taxon>Pseudomonadati</taxon>
        <taxon>Lentisphaerota</taxon>
        <taxon>Lentisphaeria</taxon>
        <taxon>Victivallales</taxon>
        <taxon>Victivallaceae</taxon>
        <taxon>Victivallis</taxon>
    </lineage>
</organism>
<evidence type="ECO:0000256" key="5">
    <source>
        <dbReference type="ARBA" id="ARBA00023295"/>
    </source>
</evidence>
<evidence type="ECO:0000313" key="10">
    <source>
        <dbReference type="EMBL" id="MST97029.1"/>
    </source>
</evidence>
<evidence type="ECO:0000256" key="3">
    <source>
        <dbReference type="ARBA" id="ARBA00023001"/>
    </source>
</evidence>
<dbReference type="Gene3D" id="3.20.20.80">
    <property type="entry name" value="Glycosidases"/>
    <property type="match status" value="1"/>
</dbReference>
<name>A0A844G3R0_9BACT</name>
<evidence type="ECO:0000256" key="4">
    <source>
        <dbReference type="ARBA" id="ARBA00023277"/>
    </source>
</evidence>
<keyword evidence="8" id="KW-0732">Signal</keyword>
<dbReference type="Pfam" id="PF00150">
    <property type="entry name" value="Cellulase"/>
    <property type="match status" value="1"/>
</dbReference>
<feature type="signal peptide" evidence="8">
    <location>
        <begin position="1"/>
        <end position="19"/>
    </location>
</feature>
<dbReference type="RefSeq" id="WP_154417821.1">
    <property type="nucleotide sequence ID" value="NZ_VUNS01000007.1"/>
</dbReference>
<dbReference type="PANTHER" id="PTHR31297:SF41">
    <property type="entry name" value="ENDOGLUCANASE, PUTATIVE (AFU_ORTHOLOGUE AFUA_5G01830)-RELATED"/>
    <property type="match status" value="1"/>
</dbReference>
<dbReference type="PANTHER" id="PTHR31297">
    <property type="entry name" value="GLUCAN ENDO-1,6-BETA-GLUCOSIDASE B"/>
    <property type="match status" value="1"/>
</dbReference>
<feature type="domain" description="Glycoside hydrolase family 5" evidence="9">
    <location>
        <begin position="35"/>
        <end position="314"/>
    </location>
</feature>
<comment type="similarity">
    <text evidence="1 7">Belongs to the glycosyl hydrolase 5 (cellulase A) family.</text>
</comment>
<keyword evidence="5 7" id="KW-0326">Glycosidase</keyword>
<reference evidence="10 11" key="1">
    <citation type="submission" date="2019-08" db="EMBL/GenBank/DDBJ databases">
        <title>In-depth cultivation of the pig gut microbiome towards novel bacterial diversity and tailored functional studies.</title>
        <authorList>
            <person name="Wylensek D."/>
            <person name="Hitch T.C.A."/>
            <person name="Clavel T."/>
        </authorList>
    </citation>
    <scope>NUCLEOTIDE SEQUENCE [LARGE SCALE GENOMIC DNA]</scope>
    <source>
        <strain evidence="10 11">BBE-744-WT-12</strain>
    </source>
</reference>
<accession>A0A844G3R0</accession>
<evidence type="ECO:0000256" key="2">
    <source>
        <dbReference type="ARBA" id="ARBA00022801"/>
    </source>
</evidence>
<evidence type="ECO:0000313" key="11">
    <source>
        <dbReference type="Proteomes" id="UP000435649"/>
    </source>
</evidence>
<evidence type="ECO:0000256" key="1">
    <source>
        <dbReference type="ARBA" id="ARBA00005641"/>
    </source>
</evidence>
<evidence type="ECO:0000259" key="9">
    <source>
        <dbReference type="Pfam" id="PF00150"/>
    </source>
</evidence>
<dbReference type="SUPFAM" id="SSF51445">
    <property type="entry name" value="(Trans)glycosidases"/>
    <property type="match status" value="1"/>
</dbReference>
<dbReference type="InterPro" id="IPR017853">
    <property type="entry name" value="GH"/>
</dbReference>
<dbReference type="InterPro" id="IPR001547">
    <property type="entry name" value="Glyco_hydro_5"/>
</dbReference>
<protein>
    <submittedName>
        <fullName evidence="10">Glycoside hydrolase family 5 protein</fullName>
    </submittedName>
</protein>
<dbReference type="GO" id="GO:0005576">
    <property type="term" value="C:extracellular region"/>
    <property type="evidence" value="ECO:0007669"/>
    <property type="project" value="TreeGrafter"/>
</dbReference>
<dbReference type="GO" id="GO:0008422">
    <property type="term" value="F:beta-glucosidase activity"/>
    <property type="evidence" value="ECO:0007669"/>
    <property type="project" value="TreeGrafter"/>
</dbReference>
<dbReference type="GO" id="GO:0030245">
    <property type="term" value="P:cellulose catabolic process"/>
    <property type="evidence" value="ECO:0007669"/>
    <property type="project" value="UniProtKB-KW"/>
</dbReference>
<evidence type="ECO:0000256" key="6">
    <source>
        <dbReference type="ARBA" id="ARBA00023326"/>
    </source>
</evidence>
<dbReference type="GO" id="GO:0009986">
    <property type="term" value="C:cell surface"/>
    <property type="evidence" value="ECO:0007669"/>
    <property type="project" value="TreeGrafter"/>
</dbReference>
<evidence type="ECO:0000256" key="7">
    <source>
        <dbReference type="RuleBase" id="RU361153"/>
    </source>
</evidence>
<keyword evidence="4" id="KW-0119">Carbohydrate metabolism</keyword>
<dbReference type="AlphaFoldDB" id="A0A844G3R0"/>
<keyword evidence="6" id="KW-0624">Polysaccharide degradation</keyword>
<feature type="chain" id="PRO_5032395476" evidence="8">
    <location>
        <begin position="20"/>
        <end position="353"/>
    </location>
</feature>
<sequence length="353" mass="40561">MKLLPMIAALLLAGSAAGAEESPTPRLRGFTMPDAPQHLKAAKEAGGNAVRLMTRPKVKSAPDGGYTLDISHIETFLDAAKEAGVAVIIDLHDVPNPNRKNYRSDRVGSKADFWKDDGNLEFMIRFWTQVAELCKDRPETIWFDLCNEPLNWEDMPSYPKKWPLWAQTLIDRIRRIDTVHEIVIEPGPGGLCWGFREFPKLKGDRLIYSVHNYQPHAYTHQGISSLENTDLAKAYLETNLGWPGSYGDSGGGLWNKERLKRELAPAREFQLKHNVRMYVGEFGVVRWAPNAERYLRDNLEIFEEYGWDWTYHAFREHNCWSFEHKPVFGKTERSETPTATARVMREFLDRNAR</sequence>
<gene>
    <name evidence="10" type="ORF">FYJ85_08220</name>
</gene>
<keyword evidence="2 7" id="KW-0378">Hydrolase</keyword>
<proteinExistence type="inferred from homology"/>
<dbReference type="InterPro" id="IPR018087">
    <property type="entry name" value="Glyco_hydro_5_CS"/>
</dbReference>
<evidence type="ECO:0000256" key="8">
    <source>
        <dbReference type="SAM" id="SignalP"/>
    </source>
</evidence>